<proteinExistence type="predicted"/>
<reference evidence="1 2" key="1">
    <citation type="submission" date="2018-11" db="EMBL/GenBank/DDBJ databases">
        <title>Vibrio LJC006 sp. nov., isolated from seawater during the bloom of the enteromorpha.</title>
        <authorList>
            <person name="Liang J."/>
        </authorList>
    </citation>
    <scope>NUCLEOTIDE SEQUENCE [LARGE SCALE GENOMIC DNA]</scope>
    <source>
        <strain evidence="1 2">LJC006</strain>
    </source>
</reference>
<accession>A0A3N9TL00</accession>
<protein>
    <submittedName>
        <fullName evidence="1">Uncharacterized protein</fullName>
    </submittedName>
</protein>
<organism evidence="1 2">
    <name type="scientific">Vibrio viridaestus</name>
    <dbReference type="NCBI Taxonomy" id="2487322"/>
    <lineage>
        <taxon>Bacteria</taxon>
        <taxon>Pseudomonadati</taxon>
        <taxon>Pseudomonadota</taxon>
        <taxon>Gammaproteobacteria</taxon>
        <taxon>Vibrionales</taxon>
        <taxon>Vibrionaceae</taxon>
        <taxon>Vibrio</taxon>
    </lineage>
</organism>
<gene>
    <name evidence="1" type="ORF">EES38_00385</name>
</gene>
<name>A0A3N9TL00_9VIBR</name>
<comment type="caution">
    <text evidence="1">The sequence shown here is derived from an EMBL/GenBank/DDBJ whole genome shotgun (WGS) entry which is preliminary data.</text>
</comment>
<evidence type="ECO:0000313" key="1">
    <source>
        <dbReference type="EMBL" id="RQW64543.1"/>
    </source>
</evidence>
<dbReference type="EMBL" id="RJVQ01000001">
    <property type="protein sequence ID" value="RQW64543.1"/>
    <property type="molecule type" value="Genomic_DNA"/>
</dbReference>
<dbReference type="Proteomes" id="UP000281112">
    <property type="component" value="Unassembled WGS sequence"/>
</dbReference>
<evidence type="ECO:0000313" key="2">
    <source>
        <dbReference type="Proteomes" id="UP000281112"/>
    </source>
</evidence>
<dbReference type="OrthoDB" id="5903399at2"/>
<keyword evidence="2" id="KW-1185">Reference proteome</keyword>
<dbReference type="AlphaFoldDB" id="A0A3N9TL00"/>
<sequence length="79" mass="9329">MTKNIHPLDKSLIKLLQNRGQTKREAEEYIKKHVYKLGSDEVAKIKNYNAHFGLHAKEKLIEEILELRRESLIKRLESC</sequence>
<dbReference type="RefSeq" id="WP_124935195.1">
    <property type="nucleotide sequence ID" value="NZ_RJVQ01000001.1"/>
</dbReference>